<organism evidence="1 2">
    <name type="scientific">Pterulicium gracile</name>
    <dbReference type="NCBI Taxonomy" id="1884261"/>
    <lineage>
        <taxon>Eukaryota</taxon>
        <taxon>Fungi</taxon>
        <taxon>Dikarya</taxon>
        <taxon>Basidiomycota</taxon>
        <taxon>Agaricomycotina</taxon>
        <taxon>Agaricomycetes</taxon>
        <taxon>Agaricomycetidae</taxon>
        <taxon>Agaricales</taxon>
        <taxon>Pleurotineae</taxon>
        <taxon>Pterulaceae</taxon>
        <taxon>Pterulicium</taxon>
    </lineage>
</organism>
<proteinExistence type="predicted"/>
<gene>
    <name evidence="1" type="ORF">BDV98DRAFT_592379</name>
</gene>
<evidence type="ECO:0008006" key="3">
    <source>
        <dbReference type="Google" id="ProtNLM"/>
    </source>
</evidence>
<evidence type="ECO:0000313" key="2">
    <source>
        <dbReference type="Proteomes" id="UP000305067"/>
    </source>
</evidence>
<dbReference type="EMBL" id="ML178822">
    <property type="protein sequence ID" value="TFL02730.1"/>
    <property type="molecule type" value="Genomic_DNA"/>
</dbReference>
<dbReference type="Gene3D" id="3.80.10.10">
    <property type="entry name" value="Ribonuclease Inhibitor"/>
    <property type="match status" value="1"/>
</dbReference>
<dbReference type="Proteomes" id="UP000305067">
    <property type="component" value="Unassembled WGS sequence"/>
</dbReference>
<accession>A0A5C3QPI2</accession>
<evidence type="ECO:0000313" key="1">
    <source>
        <dbReference type="EMBL" id="TFL02730.1"/>
    </source>
</evidence>
<dbReference type="AlphaFoldDB" id="A0A5C3QPI2"/>
<sequence length="345" mass="38532">MDDSTLRGAIKQPTNCFFGHIEGDTLQDDENLCIVSTICASRFSKAAVKMASLRKVSLAACRLVMLDFPWAHLRSLTIAYTTILLSRLQDVLGQCSCLERLILGPELLGEPEEPDPNTGTMATSYDQDPVFSRLPNLLHLEFQYDTEDLLENGLNFQAPALETLIMQESLPITRFAIFFAMFLRAEKLRHLELAAVTLPEPDDIHMLVDLFNYLSHLKRLSFDLAAEVDDPDDPDRPSVYELLMAILTHRTSSGMSYCPELTDLELHRAAAASKSETILLIELVCSRQGLHHGDDAPWPRPRVPGLRRLQVTSAPGVPSFQSSFEAEPLDFFMSVTEGMDHISLG</sequence>
<keyword evidence="2" id="KW-1185">Reference proteome</keyword>
<dbReference type="InterPro" id="IPR032675">
    <property type="entry name" value="LRR_dom_sf"/>
</dbReference>
<dbReference type="SUPFAM" id="SSF52047">
    <property type="entry name" value="RNI-like"/>
    <property type="match status" value="1"/>
</dbReference>
<protein>
    <recommendedName>
        <fullName evidence="3">F-box domain-containing protein</fullName>
    </recommendedName>
</protein>
<reference evidence="1 2" key="1">
    <citation type="journal article" date="2019" name="Nat. Ecol. Evol.">
        <title>Megaphylogeny resolves global patterns of mushroom evolution.</title>
        <authorList>
            <person name="Varga T."/>
            <person name="Krizsan K."/>
            <person name="Foldi C."/>
            <person name="Dima B."/>
            <person name="Sanchez-Garcia M."/>
            <person name="Sanchez-Ramirez S."/>
            <person name="Szollosi G.J."/>
            <person name="Szarkandi J.G."/>
            <person name="Papp V."/>
            <person name="Albert L."/>
            <person name="Andreopoulos W."/>
            <person name="Angelini C."/>
            <person name="Antonin V."/>
            <person name="Barry K.W."/>
            <person name="Bougher N.L."/>
            <person name="Buchanan P."/>
            <person name="Buyck B."/>
            <person name="Bense V."/>
            <person name="Catcheside P."/>
            <person name="Chovatia M."/>
            <person name="Cooper J."/>
            <person name="Damon W."/>
            <person name="Desjardin D."/>
            <person name="Finy P."/>
            <person name="Geml J."/>
            <person name="Haridas S."/>
            <person name="Hughes K."/>
            <person name="Justo A."/>
            <person name="Karasinski D."/>
            <person name="Kautmanova I."/>
            <person name="Kiss B."/>
            <person name="Kocsube S."/>
            <person name="Kotiranta H."/>
            <person name="LaButti K.M."/>
            <person name="Lechner B.E."/>
            <person name="Liimatainen K."/>
            <person name="Lipzen A."/>
            <person name="Lukacs Z."/>
            <person name="Mihaltcheva S."/>
            <person name="Morgado L.N."/>
            <person name="Niskanen T."/>
            <person name="Noordeloos M.E."/>
            <person name="Ohm R.A."/>
            <person name="Ortiz-Santana B."/>
            <person name="Ovrebo C."/>
            <person name="Racz N."/>
            <person name="Riley R."/>
            <person name="Savchenko A."/>
            <person name="Shiryaev A."/>
            <person name="Soop K."/>
            <person name="Spirin V."/>
            <person name="Szebenyi C."/>
            <person name="Tomsovsky M."/>
            <person name="Tulloss R.E."/>
            <person name="Uehling J."/>
            <person name="Grigoriev I.V."/>
            <person name="Vagvolgyi C."/>
            <person name="Papp T."/>
            <person name="Martin F.M."/>
            <person name="Miettinen O."/>
            <person name="Hibbett D.S."/>
            <person name="Nagy L.G."/>
        </authorList>
    </citation>
    <scope>NUCLEOTIDE SEQUENCE [LARGE SCALE GENOMIC DNA]</scope>
    <source>
        <strain evidence="1 2">CBS 309.79</strain>
    </source>
</reference>
<name>A0A5C3QPI2_9AGAR</name>